<dbReference type="EMBL" id="CP011923">
    <property type="protein sequence ID" value="AKN89117.1"/>
    <property type="molecule type" value="Genomic_DNA"/>
</dbReference>
<accession>A0ABM5U846</accession>
<feature type="transmembrane region" description="Helical" evidence="1">
    <location>
        <begin position="7"/>
        <end position="29"/>
    </location>
</feature>
<keyword evidence="1" id="KW-1133">Transmembrane helix</keyword>
<keyword evidence="3" id="KW-1185">Reference proteome</keyword>
<gene>
    <name evidence="2" type="ORF">FNO190_1488</name>
</gene>
<name>A0ABM5U846_9GAMM</name>
<protein>
    <submittedName>
        <fullName evidence="2">Uncharacterized protein</fullName>
    </submittedName>
</protein>
<sequence length="30" mass="3547">MNIIWRMLISIGHIIIINVKIMVSCFGLWM</sequence>
<organism evidence="2 3">
    <name type="scientific">Francisella orientalis</name>
    <dbReference type="NCBI Taxonomy" id="299583"/>
    <lineage>
        <taxon>Bacteria</taxon>
        <taxon>Pseudomonadati</taxon>
        <taxon>Pseudomonadota</taxon>
        <taxon>Gammaproteobacteria</taxon>
        <taxon>Thiotrichales</taxon>
        <taxon>Francisellaceae</taxon>
        <taxon>Francisella</taxon>
    </lineage>
</organism>
<evidence type="ECO:0000256" key="1">
    <source>
        <dbReference type="SAM" id="Phobius"/>
    </source>
</evidence>
<dbReference type="Proteomes" id="UP000035930">
    <property type="component" value="Chromosome"/>
</dbReference>
<reference evidence="2" key="1">
    <citation type="submission" date="2017-08" db="EMBL/GenBank/DDBJ databases">
        <title>Complete Genome Sequence of Francisella noatunensis subsp. orientalis strain FNO190.</title>
        <authorList>
            <person name="Pereira F.L."/>
            <person name="Goncalves L.A."/>
            <person name="Guilherme T.C."/>
            <person name="Soares S.C."/>
            <person name="Dorella F.A."/>
            <person name="Carvalho A.F."/>
            <person name="Leibowitz M.P."/>
            <person name="Leal C.A.G."/>
            <person name="Azevedo V.A.C."/>
            <person name="Figueiredo H.C.P."/>
        </authorList>
    </citation>
    <scope>NUCLEOTIDE SEQUENCE</scope>
    <source>
        <strain evidence="2">FNO190</strain>
    </source>
</reference>
<evidence type="ECO:0000313" key="3">
    <source>
        <dbReference type="Proteomes" id="UP000035930"/>
    </source>
</evidence>
<keyword evidence="1" id="KW-0472">Membrane</keyword>
<evidence type="ECO:0000313" key="2">
    <source>
        <dbReference type="EMBL" id="AKN89117.1"/>
    </source>
</evidence>
<proteinExistence type="predicted"/>
<keyword evidence="1" id="KW-0812">Transmembrane</keyword>